<keyword evidence="11" id="KW-0547">Nucleotide-binding</keyword>
<evidence type="ECO:0000313" key="20">
    <source>
        <dbReference type="Proteomes" id="UP000007241"/>
    </source>
</evidence>
<dbReference type="InParanoid" id="F4PBB5"/>
<dbReference type="InterPro" id="IPR023465">
    <property type="entry name" value="Riboflavin_kinase_dom_sf"/>
</dbReference>
<evidence type="ECO:0000256" key="10">
    <source>
        <dbReference type="ARBA" id="ARBA00022723"/>
    </source>
</evidence>
<evidence type="ECO:0000256" key="9">
    <source>
        <dbReference type="ARBA" id="ARBA00022679"/>
    </source>
</evidence>
<sequence length="170" mass="18649">MIRPDVVGPEQPQSPYPVQLSGIVSKGFGRGGKQLGIPTANLPENVAQTAGELLETGIYYGWACVGHDASSAVLPMVMSFGWNPFYKNEKRSAEVHIIHEFPKDFYGADLRVIVAGYIRPEQNYTSLGNDVCKLDALIQDINTDIKVAIQSLQRPAYLALQSHPLFTDST</sequence>
<dbReference type="GO" id="GO:0009398">
    <property type="term" value="P:FMN biosynthetic process"/>
    <property type="evidence" value="ECO:0000318"/>
    <property type="project" value="GO_Central"/>
</dbReference>
<evidence type="ECO:0000256" key="8">
    <source>
        <dbReference type="ARBA" id="ARBA00022643"/>
    </source>
</evidence>
<dbReference type="EMBL" id="GL882892">
    <property type="protein sequence ID" value="EGF77297.1"/>
    <property type="molecule type" value="Genomic_DNA"/>
</dbReference>
<dbReference type="InterPro" id="IPR015865">
    <property type="entry name" value="Riboflavin_kinase_bac/euk"/>
</dbReference>
<dbReference type="Gene3D" id="2.40.30.30">
    <property type="entry name" value="Riboflavin kinase-like"/>
    <property type="match status" value="1"/>
</dbReference>
<dbReference type="GO" id="GO:0005524">
    <property type="term" value="F:ATP binding"/>
    <property type="evidence" value="ECO:0007669"/>
    <property type="project" value="UniProtKB-KW"/>
</dbReference>
<accession>F4PBB5</accession>
<dbReference type="SUPFAM" id="SSF82114">
    <property type="entry name" value="Riboflavin kinase-like"/>
    <property type="match status" value="1"/>
</dbReference>
<dbReference type="GO" id="GO:0006771">
    <property type="term" value="P:riboflavin metabolic process"/>
    <property type="evidence" value="ECO:0000318"/>
    <property type="project" value="GO_Central"/>
</dbReference>
<organism evidence="19 20">
    <name type="scientific">Batrachochytrium dendrobatidis (strain JAM81 / FGSC 10211)</name>
    <name type="common">Frog chytrid fungus</name>
    <dbReference type="NCBI Taxonomy" id="684364"/>
    <lineage>
        <taxon>Eukaryota</taxon>
        <taxon>Fungi</taxon>
        <taxon>Fungi incertae sedis</taxon>
        <taxon>Chytridiomycota</taxon>
        <taxon>Chytridiomycota incertae sedis</taxon>
        <taxon>Chytridiomycetes</taxon>
        <taxon>Rhizophydiales</taxon>
        <taxon>Rhizophydiales incertae sedis</taxon>
        <taxon>Batrachochytrium</taxon>
    </lineage>
</organism>
<feature type="domain" description="Riboflavin kinase" evidence="18">
    <location>
        <begin position="13"/>
        <end position="153"/>
    </location>
</feature>
<evidence type="ECO:0000256" key="12">
    <source>
        <dbReference type="ARBA" id="ARBA00022777"/>
    </source>
</evidence>
<dbReference type="AlphaFoldDB" id="F4PBB5"/>
<dbReference type="STRING" id="684364.F4PBB5"/>
<dbReference type="FunFam" id="2.40.30.30:FF:000002">
    <property type="entry name" value="Riboflavin kinase, putative"/>
    <property type="match status" value="1"/>
</dbReference>
<dbReference type="HOGENOM" id="CLU_048437_3_2_1"/>
<dbReference type="Pfam" id="PF01687">
    <property type="entry name" value="Flavokinase"/>
    <property type="match status" value="1"/>
</dbReference>
<evidence type="ECO:0000256" key="2">
    <source>
        <dbReference type="ARBA" id="ARBA00003572"/>
    </source>
</evidence>
<dbReference type="PANTHER" id="PTHR22749">
    <property type="entry name" value="RIBOFLAVIN KINASE/FMN ADENYLYLTRANSFERASE"/>
    <property type="match status" value="1"/>
</dbReference>
<keyword evidence="14" id="KW-0067">ATP-binding</keyword>
<comment type="pathway">
    <text evidence="3">Cofactor biosynthesis; FMN biosynthesis; FMN from riboflavin (ATP route): step 1/1.</text>
</comment>
<evidence type="ECO:0000256" key="7">
    <source>
        <dbReference type="ARBA" id="ARBA00022630"/>
    </source>
</evidence>
<evidence type="ECO:0000256" key="13">
    <source>
        <dbReference type="ARBA" id="ARBA00022833"/>
    </source>
</evidence>
<keyword evidence="13" id="KW-0862">Zinc</keyword>
<dbReference type="UniPathway" id="UPA00276">
    <property type="reaction ID" value="UER00406"/>
</dbReference>
<comment type="function">
    <text evidence="2">Catalyzes the phosphorylation of riboflavin (vitamin B2) to form flavin mononucleotide (FMN) coenzyme.</text>
</comment>
<dbReference type="EC" id="2.7.1.26" evidence="5"/>
<evidence type="ECO:0000313" key="19">
    <source>
        <dbReference type="EMBL" id="EGF77297.1"/>
    </source>
</evidence>
<dbReference type="SMART" id="SM00904">
    <property type="entry name" value="Flavokinase"/>
    <property type="match status" value="1"/>
</dbReference>
<dbReference type="PANTHER" id="PTHR22749:SF6">
    <property type="entry name" value="RIBOFLAVIN KINASE"/>
    <property type="match status" value="1"/>
</dbReference>
<dbReference type="OrthoDB" id="276388at2759"/>
<keyword evidence="7" id="KW-0285">Flavoprotein</keyword>
<keyword evidence="10" id="KW-0479">Metal-binding</keyword>
<evidence type="ECO:0000256" key="16">
    <source>
        <dbReference type="ARBA" id="ARBA00029960"/>
    </source>
</evidence>
<reference evidence="19 20" key="1">
    <citation type="submission" date="2009-12" db="EMBL/GenBank/DDBJ databases">
        <title>The draft genome of Batrachochytrium dendrobatidis.</title>
        <authorList>
            <consortium name="US DOE Joint Genome Institute (JGI-PGF)"/>
            <person name="Kuo A."/>
            <person name="Salamov A."/>
            <person name="Schmutz J."/>
            <person name="Lucas S."/>
            <person name="Pitluck S."/>
            <person name="Rosenblum E."/>
            <person name="Stajich J."/>
            <person name="Eisen M."/>
            <person name="Grigoriev I.V."/>
        </authorList>
    </citation>
    <scope>NUCLEOTIDE SEQUENCE [LARGE SCALE GENOMIC DNA]</scope>
    <source>
        <strain evidence="20">JAM81 / FGSC 10211</strain>
    </source>
</reference>
<dbReference type="RefSeq" id="XP_006681883.1">
    <property type="nucleotide sequence ID" value="XM_006681820.1"/>
</dbReference>
<keyword evidence="12" id="KW-0418">Kinase</keyword>
<name>F4PBB5_BATDJ</name>
<evidence type="ECO:0000256" key="3">
    <source>
        <dbReference type="ARBA" id="ARBA00005201"/>
    </source>
</evidence>
<comment type="cofactor">
    <cofactor evidence="1">
        <name>Zn(2+)</name>
        <dbReference type="ChEBI" id="CHEBI:29105"/>
    </cofactor>
</comment>
<evidence type="ECO:0000256" key="1">
    <source>
        <dbReference type="ARBA" id="ARBA00001947"/>
    </source>
</evidence>
<dbReference type="GO" id="GO:0005739">
    <property type="term" value="C:mitochondrion"/>
    <property type="evidence" value="ECO:0000318"/>
    <property type="project" value="GO_Central"/>
</dbReference>
<dbReference type="InterPro" id="IPR023468">
    <property type="entry name" value="Riboflavin_kinase"/>
</dbReference>
<evidence type="ECO:0000256" key="4">
    <source>
        <dbReference type="ARBA" id="ARBA00010108"/>
    </source>
</evidence>
<evidence type="ECO:0000259" key="18">
    <source>
        <dbReference type="SMART" id="SM00904"/>
    </source>
</evidence>
<dbReference type="GO" id="GO:0008531">
    <property type="term" value="F:riboflavin kinase activity"/>
    <property type="evidence" value="ECO:0000318"/>
    <property type="project" value="GO_Central"/>
</dbReference>
<dbReference type="GO" id="GO:0046872">
    <property type="term" value="F:metal ion binding"/>
    <property type="evidence" value="ECO:0007669"/>
    <property type="project" value="UniProtKB-KW"/>
</dbReference>
<protein>
    <recommendedName>
        <fullName evidence="6">Riboflavin kinase</fullName>
        <ecNumber evidence="5">2.7.1.26</ecNumber>
    </recommendedName>
    <alternativeName>
        <fullName evidence="17">ATP:riboflavin 5'-phosphotransferase</fullName>
    </alternativeName>
    <alternativeName>
        <fullName evidence="16">Flavin mononucleotide kinase 1</fullName>
    </alternativeName>
    <alternativeName>
        <fullName evidence="15">Flavokinase</fullName>
    </alternativeName>
</protein>
<proteinExistence type="inferred from homology"/>
<evidence type="ECO:0000256" key="15">
    <source>
        <dbReference type="ARBA" id="ARBA00029789"/>
    </source>
</evidence>
<dbReference type="OMA" id="FDCEVAR"/>
<dbReference type="GO" id="GO:0009231">
    <property type="term" value="P:riboflavin biosynthetic process"/>
    <property type="evidence" value="ECO:0007669"/>
    <property type="project" value="InterPro"/>
</dbReference>
<evidence type="ECO:0000256" key="17">
    <source>
        <dbReference type="ARBA" id="ARBA00077632"/>
    </source>
</evidence>
<evidence type="ECO:0000256" key="6">
    <source>
        <dbReference type="ARBA" id="ARBA00017394"/>
    </source>
</evidence>
<dbReference type="FunCoup" id="F4PBB5">
    <property type="interactions" value="264"/>
</dbReference>
<evidence type="ECO:0000256" key="14">
    <source>
        <dbReference type="ARBA" id="ARBA00022840"/>
    </source>
</evidence>
<dbReference type="GeneID" id="18236895"/>
<keyword evidence="9" id="KW-0808">Transferase</keyword>
<keyword evidence="20" id="KW-1185">Reference proteome</keyword>
<comment type="similarity">
    <text evidence="4">Belongs to the flavokinase family.</text>
</comment>
<keyword evidence="8" id="KW-0288">FMN</keyword>
<gene>
    <name evidence="19" type="ORF">BATDEDRAFT_14177</name>
</gene>
<evidence type="ECO:0000256" key="11">
    <source>
        <dbReference type="ARBA" id="ARBA00022741"/>
    </source>
</evidence>
<evidence type="ECO:0000256" key="5">
    <source>
        <dbReference type="ARBA" id="ARBA00012105"/>
    </source>
</evidence>
<dbReference type="Proteomes" id="UP000007241">
    <property type="component" value="Unassembled WGS sequence"/>
</dbReference>